<dbReference type="PANTHER" id="PTHR39643:SF1">
    <property type="entry name" value="CCA-ADDING ENZYME"/>
    <property type="match status" value="1"/>
</dbReference>
<keyword evidence="3 10" id="KW-0548">Nucleotidyltransferase</keyword>
<dbReference type="InterPro" id="IPR043519">
    <property type="entry name" value="NT_sf"/>
</dbReference>
<protein>
    <recommendedName>
        <fullName evidence="10">CCA-adding enzyme</fullName>
        <ecNumber evidence="10">2.7.7.72</ecNumber>
    </recommendedName>
    <alternativeName>
        <fullName evidence="10">CCA tRNA nucleotidyltransferase</fullName>
    </alternativeName>
    <alternativeName>
        <fullName evidence="10">tRNA CCA-pyrophosphorylase</fullName>
    </alternativeName>
    <alternativeName>
        <fullName evidence="10">tRNA adenylyl-/cytidylyl- transferase</fullName>
    </alternativeName>
    <alternativeName>
        <fullName evidence="10">tRNA nucleotidyltransferase</fullName>
    </alternativeName>
    <alternativeName>
        <fullName evidence="10">tRNA-NT</fullName>
    </alternativeName>
</protein>
<evidence type="ECO:0000259" key="11">
    <source>
        <dbReference type="Pfam" id="PF01909"/>
    </source>
</evidence>
<feature type="binding site" evidence="10">
    <location>
        <position position="177"/>
    </location>
    <ligand>
        <name>ATP</name>
        <dbReference type="ChEBI" id="CHEBI:30616"/>
    </ligand>
</feature>
<feature type="binding site" evidence="10">
    <location>
        <position position="177"/>
    </location>
    <ligand>
        <name>CTP</name>
        <dbReference type="ChEBI" id="CHEBI:37563"/>
    </ligand>
</feature>
<keyword evidence="1 10" id="KW-0808">Transferase</keyword>
<dbReference type="SUPFAM" id="SSF81301">
    <property type="entry name" value="Nucleotidyltransferase"/>
    <property type="match status" value="1"/>
</dbReference>
<gene>
    <name evidence="10 14" type="primary">cca</name>
    <name evidence="14" type="ORF">ENU21_02790</name>
</gene>
<evidence type="ECO:0000256" key="3">
    <source>
        <dbReference type="ARBA" id="ARBA00022695"/>
    </source>
</evidence>
<evidence type="ECO:0000313" key="14">
    <source>
        <dbReference type="EMBL" id="HGM46669.1"/>
    </source>
</evidence>
<feature type="binding site" evidence="10">
    <location>
        <position position="186"/>
    </location>
    <ligand>
        <name>CTP</name>
        <dbReference type="ChEBI" id="CHEBI:37563"/>
    </ligand>
</feature>
<dbReference type="CDD" id="cd05400">
    <property type="entry name" value="NT_2-5OAS_ClassI-CCAase"/>
    <property type="match status" value="1"/>
</dbReference>
<dbReference type="PANTHER" id="PTHR39643">
    <property type="entry name" value="CCA-ADDING ENZYME"/>
    <property type="match status" value="1"/>
</dbReference>
<accession>A0A7C4H6K3</accession>
<evidence type="ECO:0000256" key="1">
    <source>
        <dbReference type="ARBA" id="ARBA00022679"/>
    </source>
</evidence>
<keyword evidence="5 10" id="KW-0547">Nucleotide-binding</keyword>
<feature type="binding site" evidence="10">
    <location>
        <position position="65"/>
    </location>
    <ligand>
        <name>ATP</name>
        <dbReference type="ChEBI" id="CHEBI:30616"/>
    </ligand>
</feature>
<feature type="binding site" evidence="10">
    <location>
        <position position="77"/>
    </location>
    <ligand>
        <name>Mg(2+)</name>
        <dbReference type="ChEBI" id="CHEBI:18420"/>
    </ligand>
</feature>
<dbReference type="Gene3D" id="3.30.70.590">
    <property type="entry name" value="Poly(A) polymerase predicted RNA binding domain"/>
    <property type="match status" value="1"/>
</dbReference>
<feature type="domain" description="tRNA nucleotidyltransferase substrate binding" evidence="12">
    <location>
        <begin position="172"/>
        <end position="271"/>
    </location>
</feature>
<dbReference type="InterPro" id="IPR048833">
    <property type="entry name" value="CAA_C"/>
</dbReference>
<evidence type="ECO:0000256" key="5">
    <source>
        <dbReference type="ARBA" id="ARBA00022741"/>
    </source>
</evidence>
<organism evidence="14">
    <name type="scientific">Thermofilum pendens</name>
    <dbReference type="NCBI Taxonomy" id="2269"/>
    <lineage>
        <taxon>Archaea</taxon>
        <taxon>Thermoproteota</taxon>
        <taxon>Thermoprotei</taxon>
        <taxon>Thermofilales</taxon>
        <taxon>Thermofilaceae</taxon>
        <taxon>Thermofilum</taxon>
    </lineage>
</organism>
<evidence type="ECO:0000256" key="4">
    <source>
        <dbReference type="ARBA" id="ARBA00022723"/>
    </source>
</evidence>
<comment type="miscellaneous">
    <text evidence="10">A single active site specifically recognizes both ATP and CTP and is responsible for their addition.</text>
</comment>
<proteinExistence type="inferred from homology"/>
<keyword evidence="9 10" id="KW-0694">RNA-binding</keyword>
<keyword evidence="8 10" id="KW-0460">Magnesium</keyword>
<comment type="subunit">
    <text evidence="10">Homodimer.</text>
</comment>
<dbReference type="Gene3D" id="3.30.460.10">
    <property type="entry name" value="Beta Polymerase, domain 2"/>
    <property type="match status" value="1"/>
</dbReference>
<evidence type="ECO:0000256" key="10">
    <source>
        <dbReference type="HAMAP-Rule" id="MF_01264"/>
    </source>
</evidence>
<feature type="binding site" evidence="10">
    <location>
        <position position="132"/>
    </location>
    <ligand>
        <name>Mg(2+)</name>
        <dbReference type="ChEBI" id="CHEBI:18420"/>
    </ligand>
</feature>
<dbReference type="GO" id="GO:0000049">
    <property type="term" value="F:tRNA binding"/>
    <property type="evidence" value="ECO:0007669"/>
    <property type="project" value="UniProtKB-UniRule"/>
</dbReference>
<dbReference type="GO" id="GO:0042245">
    <property type="term" value="P:RNA repair"/>
    <property type="evidence" value="ECO:0007669"/>
    <property type="project" value="UniProtKB-KW"/>
</dbReference>
<dbReference type="EMBL" id="DTBQ01000079">
    <property type="protein sequence ID" value="HGM46669.1"/>
    <property type="molecule type" value="Genomic_DNA"/>
</dbReference>
<dbReference type="GO" id="GO:0004810">
    <property type="term" value="F:CCA tRNA nucleotidyltransferase activity"/>
    <property type="evidence" value="ECO:0007669"/>
    <property type="project" value="UniProtKB-UniRule"/>
</dbReference>
<feature type="binding site" evidence="10">
    <location>
        <position position="155"/>
    </location>
    <ligand>
        <name>CTP</name>
        <dbReference type="ChEBI" id="CHEBI:37563"/>
    </ligand>
</feature>
<keyword evidence="2 10" id="KW-0819">tRNA processing</keyword>
<feature type="binding site" evidence="10">
    <location>
        <position position="155"/>
    </location>
    <ligand>
        <name>ATP</name>
        <dbReference type="ChEBI" id="CHEBI:30616"/>
    </ligand>
</feature>
<dbReference type="InterPro" id="IPR015329">
    <property type="entry name" value="tRNA_NucTransf2"/>
</dbReference>
<feature type="binding site" evidence="10">
    <location>
        <position position="79"/>
    </location>
    <ligand>
        <name>Mg(2+)</name>
        <dbReference type="ChEBI" id="CHEBI:18420"/>
    </ligand>
</feature>
<dbReference type="InterPro" id="IPR002934">
    <property type="entry name" value="Polymerase_NTP_transf_dom"/>
</dbReference>
<comment type="caution">
    <text evidence="14">The sequence shown here is derived from an EMBL/GenBank/DDBJ whole genome shotgun (WGS) entry which is preliminary data.</text>
</comment>
<evidence type="ECO:0000259" key="13">
    <source>
        <dbReference type="Pfam" id="PF21133"/>
    </source>
</evidence>
<dbReference type="Pfam" id="PF21133">
    <property type="entry name" value="CAA_C"/>
    <property type="match status" value="1"/>
</dbReference>
<dbReference type="Gene3D" id="1.10.1410.30">
    <property type="entry name" value="CCA tRNA nucleotidyltransferase, domain 2"/>
    <property type="match status" value="1"/>
</dbReference>
<comment type="cofactor">
    <cofactor evidence="10">
        <name>Mg(2+)</name>
        <dbReference type="ChEBI" id="CHEBI:18420"/>
    </cofactor>
</comment>
<dbReference type="EC" id="2.7.7.72" evidence="10"/>
<evidence type="ECO:0000256" key="8">
    <source>
        <dbReference type="ARBA" id="ARBA00022842"/>
    </source>
</evidence>
<dbReference type="GO" id="GO:0001680">
    <property type="term" value="P:tRNA 3'-terminal CCA addition"/>
    <property type="evidence" value="ECO:0007669"/>
    <property type="project" value="UniProtKB-UniRule"/>
</dbReference>
<feature type="binding site" evidence="10">
    <location>
        <position position="68"/>
    </location>
    <ligand>
        <name>CTP</name>
        <dbReference type="ChEBI" id="CHEBI:37563"/>
    </ligand>
</feature>
<name>A0A7C4H6K3_THEPE</name>
<comment type="function">
    <text evidence="10">Catalyzes the addition and repair of the essential 3'-terminal CCA sequence in tRNAs without using a nucleic acid template. Adds these three nucleotides in the order of C, C, and A to the tRNA nucleotide-73, using CTP and ATP as substrates and producing inorganic pyrophosphate. tRNA 3'-terminal CCA addition is required both for tRNA processing and repair. Also involved in tRNA surveillance by mediating tandem CCA addition to generate a CCACCA at the 3' terminus of unstable tRNAs. While stable tRNAs receive only 3'-terminal CCA, unstable tRNAs are marked with CCACCA and rapidly degraded.</text>
</comment>
<dbReference type="InterPro" id="IPR008229">
    <property type="entry name" value="CCA-adding_arc"/>
</dbReference>
<comment type="catalytic activity">
    <reaction evidence="10">
        <text>a tRNA with a 3' CCA end + 2 CTP + ATP = a tRNA with a 3' CCACCA end + 3 diphosphate</text>
        <dbReference type="Rhea" id="RHEA:76235"/>
        <dbReference type="Rhea" id="RHEA-COMP:10468"/>
        <dbReference type="Rhea" id="RHEA-COMP:18655"/>
        <dbReference type="ChEBI" id="CHEBI:30616"/>
        <dbReference type="ChEBI" id="CHEBI:33019"/>
        <dbReference type="ChEBI" id="CHEBI:37563"/>
        <dbReference type="ChEBI" id="CHEBI:83071"/>
        <dbReference type="ChEBI" id="CHEBI:195187"/>
    </reaction>
</comment>
<feature type="binding site" evidence="10">
    <location>
        <position position="186"/>
    </location>
    <ligand>
        <name>ATP</name>
        <dbReference type="ChEBI" id="CHEBI:30616"/>
    </ligand>
</feature>
<comment type="catalytic activity">
    <reaction evidence="10">
        <text>a tRNA precursor + 2 CTP + ATP = a tRNA with a 3' CCA end + 3 diphosphate</text>
        <dbReference type="Rhea" id="RHEA:14433"/>
        <dbReference type="Rhea" id="RHEA-COMP:10465"/>
        <dbReference type="Rhea" id="RHEA-COMP:10468"/>
        <dbReference type="ChEBI" id="CHEBI:30616"/>
        <dbReference type="ChEBI" id="CHEBI:33019"/>
        <dbReference type="ChEBI" id="CHEBI:37563"/>
        <dbReference type="ChEBI" id="CHEBI:74896"/>
        <dbReference type="ChEBI" id="CHEBI:83071"/>
        <dbReference type="EC" id="2.7.7.72"/>
    </reaction>
</comment>
<sequence length="466" mass="52377">MRSPRAENTLRLEDCLREISERLEPSVEEKTRLEREATRVTEALWRALELAGRRTQVSSIELQGSFARDTWLPGDVDIDIFLLFEKGVGLETLQETTRIVSRLAAEELGASLQVRYASHPYYVLKLESIEVEVVPAYKTSSPAELISPVDRTPHHTAFIRSALSENPQFKADIRLFKKLLKNIGVYGAETWVGGFSGFLAEILVVHYGGLVPLLRAAAGWKPGKTFIPEGVGEEKFRGAPLVVLDPVDPERNAAAAVSQEAMLKLIAVARLATLKEELLCCFLEPPELAPDDALLQSSPESRSFLFIAAEAPPGMPLDAAKGKLARILRKLRRALEREGFTVYRQRLIETANSPLLALELESGELPQFKKHLGPPVWSPNSISFLEKWVSRGSGPYVEGKHWVVVAPRKTRRAEDVVSRVLSSYEGVRWELLDFGQVVERCRTREDRRKLYSWLTGVEEWMLCLQK</sequence>
<dbReference type="Pfam" id="PF09249">
    <property type="entry name" value="tRNA_NucTransf2"/>
    <property type="match status" value="1"/>
</dbReference>
<dbReference type="NCBIfam" id="TIGR03671">
    <property type="entry name" value="cca_archaeal"/>
    <property type="match status" value="1"/>
</dbReference>
<feature type="binding site" evidence="10">
    <location>
        <position position="65"/>
    </location>
    <ligand>
        <name>CTP</name>
        <dbReference type="ChEBI" id="CHEBI:37563"/>
    </ligand>
</feature>
<dbReference type="SUPFAM" id="SSF55003">
    <property type="entry name" value="PAP/Archaeal CCA-adding enzyme, C-terminal domain"/>
    <property type="match status" value="1"/>
</dbReference>
<dbReference type="PIRSF" id="PIRSF005335">
    <property type="entry name" value="CCA_arch"/>
    <property type="match status" value="1"/>
</dbReference>
<dbReference type="InterPro" id="IPR042090">
    <property type="entry name" value="CCA_tRNA_nucleotrans_2"/>
</dbReference>
<evidence type="ECO:0000256" key="2">
    <source>
        <dbReference type="ARBA" id="ARBA00022694"/>
    </source>
</evidence>
<evidence type="ECO:0000256" key="7">
    <source>
        <dbReference type="ARBA" id="ARBA00022840"/>
    </source>
</evidence>
<evidence type="ECO:0000256" key="6">
    <source>
        <dbReference type="ARBA" id="ARBA00022800"/>
    </source>
</evidence>
<keyword evidence="7 10" id="KW-0067">ATP-binding</keyword>
<reference evidence="14" key="1">
    <citation type="journal article" date="2020" name="mSystems">
        <title>Genome- and Community-Level Interaction Insights into Carbon Utilization and Element Cycling Functions of Hydrothermarchaeota in Hydrothermal Sediment.</title>
        <authorList>
            <person name="Zhou Z."/>
            <person name="Liu Y."/>
            <person name="Xu W."/>
            <person name="Pan J."/>
            <person name="Luo Z.H."/>
            <person name="Li M."/>
        </authorList>
    </citation>
    <scope>NUCLEOTIDE SEQUENCE</scope>
    <source>
        <strain evidence="14">SpSt-649</strain>
    </source>
</reference>
<dbReference type="GO" id="GO:0000287">
    <property type="term" value="F:magnesium ion binding"/>
    <property type="evidence" value="ECO:0007669"/>
    <property type="project" value="UniProtKB-UniRule"/>
</dbReference>
<keyword evidence="4 10" id="KW-0479">Metal-binding</keyword>
<comment type="similarity">
    <text evidence="10">Belongs to the tRNA nucleotidyltransferase/poly(A) polymerase family. Archaeal CCA-adding enzyme subfamily.</text>
</comment>
<dbReference type="GO" id="GO:0005524">
    <property type="term" value="F:ATP binding"/>
    <property type="evidence" value="ECO:0007669"/>
    <property type="project" value="UniProtKB-UniRule"/>
</dbReference>
<dbReference type="Pfam" id="PF01909">
    <property type="entry name" value="NTP_transf_2"/>
    <property type="match status" value="1"/>
</dbReference>
<feature type="domain" description="CCA-adding enzyme C-terminal" evidence="13">
    <location>
        <begin position="323"/>
        <end position="421"/>
    </location>
</feature>
<dbReference type="InterPro" id="IPR011068">
    <property type="entry name" value="NuclTrfase_I-like_C"/>
</dbReference>
<feature type="binding site" evidence="10">
    <location>
        <position position="68"/>
    </location>
    <ligand>
        <name>ATP</name>
        <dbReference type="ChEBI" id="CHEBI:30616"/>
    </ligand>
</feature>
<evidence type="ECO:0000259" key="12">
    <source>
        <dbReference type="Pfam" id="PF09249"/>
    </source>
</evidence>
<dbReference type="SUPFAM" id="SSF81631">
    <property type="entry name" value="PAP/OAS1 substrate-binding domain"/>
    <property type="match status" value="1"/>
</dbReference>
<evidence type="ECO:0000256" key="9">
    <source>
        <dbReference type="ARBA" id="ARBA00022884"/>
    </source>
</evidence>
<dbReference type="AlphaFoldDB" id="A0A7C4H6K3"/>
<dbReference type="HAMAP" id="MF_01264">
    <property type="entry name" value="CCA_arch"/>
    <property type="match status" value="1"/>
</dbReference>
<keyword evidence="6 10" id="KW-0692">RNA repair</keyword>
<dbReference type="InterPro" id="IPR006116">
    <property type="entry name" value="NT_2-5OAS_ClassI-CCAase"/>
</dbReference>
<feature type="domain" description="Polymerase nucleotidyl transferase" evidence="11">
    <location>
        <begin position="54"/>
        <end position="153"/>
    </location>
</feature>